<dbReference type="RefSeq" id="WP_061989998.1">
    <property type="nucleotide sequence ID" value="NZ_FOPQ01000016.1"/>
</dbReference>
<feature type="chain" id="PRO_5007597871" description="SnoaL-like domain-containing protein" evidence="1">
    <location>
        <begin position="24"/>
        <end position="305"/>
    </location>
</feature>
<dbReference type="EMBL" id="LOBU02000031">
    <property type="protein sequence ID" value="OKA03448.1"/>
    <property type="molecule type" value="Genomic_DNA"/>
</dbReference>
<keyword evidence="1" id="KW-0732">Signal</keyword>
<sequence length="305" mass="34014">MRRITAIIISIAMIPALAPSAVAAPGQRHQPSHGPITTLEEAMNRGIVLGFFDALNRGNLDHLDKVVRADLIQHYPAIADGRADFRRYHADLRDRHPNLRFSVKRTMAQGDLVVAHSHFLPKAGDMGIAKVNVFRLSNGKIAEHWEVNEAVQPQGIGNDMFSTLSSPRISWPLPLSTEDASERVGRAAFAEIINQPNDEIRLEALDRYIGDNTYYQHFPNVPNGKAALQQFVHDAFVAQPEYRANVKTVVAEGDLVAVVVHLEKLFDIENSVSIDLFRVRNGKLLEHWASRENIPATSANPHTMY</sequence>
<evidence type="ECO:0000259" key="2">
    <source>
        <dbReference type="Pfam" id="PF12680"/>
    </source>
</evidence>
<dbReference type="AlphaFoldDB" id="A0A154MQC5"/>
<gene>
    <name evidence="4" type="ORF">ATP06_0235660</name>
    <name evidence="3" type="ORF">AVL48_26015</name>
</gene>
<dbReference type="SUPFAM" id="SSF54427">
    <property type="entry name" value="NTF2-like"/>
    <property type="match status" value="2"/>
</dbReference>
<dbReference type="InterPro" id="IPR032710">
    <property type="entry name" value="NTF2-like_dom_sf"/>
</dbReference>
<dbReference type="OrthoDB" id="129343at2"/>
<dbReference type="Pfam" id="PF12680">
    <property type="entry name" value="SnoaL_2"/>
    <property type="match status" value="1"/>
</dbReference>
<dbReference type="Gene3D" id="3.10.450.50">
    <property type="match status" value="2"/>
</dbReference>
<evidence type="ECO:0000313" key="4">
    <source>
        <dbReference type="EMBL" id="OKA03448.1"/>
    </source>
</evidence>
<dbReference type="InterPro" id="IPR037401">
    <property type="entry name" value="SnoaL-like"/>
</dbReference>
<dbReference type="Proteomes" id="UP000186883">
    <property type="component" value="Unassembled WGS sequence"/>
</dbReference>
<proteinExistence type="predicted"/>
<dbReference type="PANTHER" id="PTHR38436:SF1">
    <property type="entry name" value="ESTER CYCLASE"/>
    <property type="match status" value="1"/>
</dbReference>
<evidence type="ECO:0000313" key="3">
    <source>
        <dbReference type="EMBL" id="KZB86504.1"/>
    </source>
</evidence>
<reference evidence="4 6" key="2">
    <citation type="submission" date="2016-11" db="EMBL/GenBank/DDBJ databases">
        <title>Genome sequencing of Amycolatopsis regifaucium.</title>
        <authorList>
            <person name="Mayilraj S."/>
            <person name="Kaur N."/>
        </authorList>
    </citation>
    <scope>NUCLEOTIDE SEQUENCE [LARGE SCALE GENOMIC DNA]</scope>
    <source>
        <strain evidence="4 6">GY080</strain>
    </source>
</reference>
<dbReference type="PANTHER" id="PTHR38436">
    <property type="entry name" value="POLYKETIDE CYCLASE SNOAL-LIKE DOMAIN"/>
    <property type="match status" value="1"/>
</dbReference>
<dbReference type="Proteomes" id="UP000076321">
    <property type="component" value="Unassembled WGS sequence"/>
</dbReference>
<dbReference type="Pfam" id="PF07366">
    <property type="entry name" value="SnoaL"/>
    <property type="match status" value="1"/>
</dbReference>
<keyword evidence="6" id="KW-1185">Reference proteome</keyword>
<organism evidence="3 5">
    <name type="scientific">Amycolatopsis regifaucium</name>
    <dbReference type="NCBI Taxonomy" id="546365"/>
    <lineage>
        <taxon>Bacteria</taxon>
        <taxon>Bacillati</taxon>
        <taxon>Actinomycetota</taxon>
        <taxon>Actinomycetes</taxon>
        <taxon>Pseudonocardiales</taxon>
        <taxon>Pseudonocardiaceae</taxon>
        <taxon>Amycolatopsis</taxon>
    </lineage>
</organism>
<feature type="signal peptide" evidence="1">
    <location>
        <begin position="1"/>
        <end position="23"/>
    </location>
</feature>
<name>A0A154MQC5_9PSEU</name>
<dbReference type="InterPro" id="IPR009959">
    <property type="entry name" value="Cyclase_SnoaL-like"/>
</dbReference>
<accession>A0A154MQC5</accession>
<feature type="domain" description="SnoaL-like" evidence="2">
    <location>
        <begin position="49"/>
        <end position="144"/>
    </location>
</feature>
<evidence type="ECO:0000256" key="1">
    <source>
        <dbReference type="SAM" id="SignalP"/>
    </source>
</evidence>
<evidence type="ECO:0000313" key="6">
    <source>
        <dbReference type="Proteomes" id="UP000186883"/>
    </source>
</evidence>
<comment type="caution">
    <text evidence="3">The sequence shown here is derived from an EMBL/GenBank/DDBJ whole genome shotgun (WGS) entry which is preliminary data.</text>
</comment>
<dbReference type="EMBL" id="LQCI01000007">
    <property type="protein sequence ID" value="KZB86504.1"/>
    <property type="molecule type" value="Genomic_DNA"/>
</dbReference>
<reference evidence="3 5" key="1">
    <citation type="submission" date="2015-12" db="EMBL/GenBank/DDBJ databases">
        <title>Amycolatopsis regifaucium genome sequencing and assembly.</title>
        <authorList>
            <person name="Mayilraj S."/>
        </authorList>
    </citation>
    <scope>NUCLEOTIDE SEQUENCE [LARGE SCALE GENOMIC DNA]</scope>
    <source>
        <strain evidence="3 5">GY080</strain>
    </source>
</reference>
<evidence type="ECO:0000313" key="5">
    <source>
        <dbReference type="Proteomes" id="UP000076321"/>
    </source>
</evidence>
<protein>
    <recommendedName>
        <fullName evidence="2">SnoaL-like domain-containing protein</fullName>
    </recommendedName>
</protein>
<dbReference type="GO" id="GO:0030638">
    <property type="term" value="P:polyketide metabolic process"/>
    <property type="evidence" value="ECO:0007669"/>
    <property type="project" value="InterPro"/>
</dbReference>